<dbReference type="Gene3D" id="3.40.50.720">
    <property type="entry name" value="NAD(P)-binding Rossmann-like Domain"/>
    <property type="match status" value="1"/>
</dbReference>
<evidence type="ECO:0000259" key="3">
    <source>
        <dbReference type="SMART" id="SM00829"/>
    </source>
</evidence>
<evidence type="ECO:0000313" key="4">
    <source>
        <dbReference type="EMBL" id="OXM49706.1"/>
    </source>
</evidence>
<protein>
    <submittedName>
        <fullName evidence="4">Quinone oxidoreductase</fullName>
    </submittedName>
</protein>
<keyword evidence="5" id="KW-1185">Reference proteome</keyword>
<dbReference type="SUPFAM" id="SSF50129">
    <property type="entry name" value="GroES-like"/>
    <property type="match status" value="1"/>
</dbReference>
<dbReference type="InterPro" id="IPR013154">
    <property type="entry name" value="ADH-like_N"/>
</dbReference>
<accession>A0A229RST3</accession>
<dbReference type="PANTHER" id="PTHR48106:SF13">
    <property type="entry name" value="QUINONE OXIDOREDUCTASE-RELATED"/>
    <property type="match status" value="1"/>
</dbReference>
<dbReference type="SUPFAM" id="SSF51735">
    <property type="entry name" value="NAD(P)-binding Rossmann-fold domains"/>
    <property type="match status" value="1"/>
</dbReference>
<dbReference type="EMBL" id="NMQU01000047">
    <property type="protein sequence ID" value="OXM49706.1"/>
    <property type="molecule type" value="Genomic_DNA"/>
</dbReference>
<name>A0A229RST3_AMYAL</name>
<dbReference type="InterPro" id="IPR020843">
    <property type="entry name" value="ER"/>
</dbReference>
<organism evidence="4 5">
    <name type="scientific">Amycolatopsis alba DSM 44262</name>
    <dbReference type="NCBI Taxonomy" id="1125972"/>
    <lineage>
        <taxon>Bacteria</taxon>
        <taxon>Bacillati</taxon>
        <taxon>Actinomycetota</taxon>
        <taxon>Actinomycetes</taxon>
        <taxon>Pseudonocardiales</taxon>
        <taxon>Pseudonocardiaceae</taxon>
        <taxon>Amycolatopsis</taxon>
    </lineage>
</organism>
<dbReference type="GO" id="GO:0070402">
    <property type="term" value="F:NADPH binding"/>
    <property type="evidence" value="ECO:0007669"/>
    <property type="project" value="TreeGrafter"/>
</dbReference>
<dbReference type="Proteomes" id="UP000215563">
    <property type="component" value="Unassembled WGS sequence"/>
</dbReference>
<evidence type="ECO:0000313" key="5">
    <source>
        <dbReference type="Proteomes" id="UP000215563"/>
    </source>
</evidence>
<dbReference type="OrthoDB" id="9805883at2"/>
<dbReference type="InterPro" id="IPR013149">
    <property type="entry name" value="ADH-like_C"/>
</dbReference>
<dbReference type="InterPro" id="IPR011032">
    <property type="entry name" value="GroES-like_sf"/>
</dbReference>
<evidence type="ECO:0000256" key="2">
    <source>
        <dbReference type="ARBA" id="ARBA00023002"/>
    </source>
</evidence>
<gene>
    <name evidence="4" type="ORF">CFP75_18220</name>
</gene>
<dbReference type="InterPro" id="IPR002364">
    <property type="entry name" value="Quin_OxRdtase/zeta-crystal_CS"/>
</dbReference>
<dbReference type="AlphaFoldDB" id="A0A229RST3"/>
<dbReference type="Pfam" id="PF08240">
    <property type="entry name" value="ADH_N"/>
    <property type="match status" value="1"/>
</dbReference>
<dbReference type="SMART" id="SM00829">
    <property type="entry name" value="PKS_ER"/>
    <property type="match status" value="1"/>
</dbReference>
<dbReference type="GO" id="GO:0035925">
    <property type="term" value="F:mRNA 3'-UTR AU-rich region binding"/>
    <property type="evidence" value="ECO:0007669"/>
    <property type="project" value="TreeGrafter"/>
</dbReference>
<dbReference type="GO" id="GO:0003960">
    <property type="term" value="F:quinone reductase (NADPH) activity"/>
    <property type="evidence" value="ECO:0007669"/>
    <property type="project" value="InterPro"/>
</dbReference>
<keyword evidence="2" id="KW-0560">Oxidoreductase</keyword>
<feature type="domain" description="Enoyl reductase (ER)" evidence="3">
    <location>
        <begin position="10"/>
        <end position="319"/>
    </location>
</feature>
<dbReference type="GO" id="GO:0008270">
    <property type="term" value="F:zinc ion binding"/>
    <property type="evidence" value="ECO:0007669"/>
    <property type="project" value="InterPro"/>
</dbReference>
<keyword evidence="1" id="KW-0521">NADP</keyword>
<dbReference type="InterPro" id="IPR047618">
    <property type="entry name" value="QOR-like"/>
</dbReference>
<reference evidence="4 5" key="1">
    <citation type="submission" date="2017-07" db="EMBL/GenBank/DDBJ databases">
        <title>Amycolatopsis alba DSM 44262 Genome sequencing and assembly.</title>
        <authorList>
            <person name="Kaur N."/>
            <person name="Mayilraj S."/>
        </authorList>
    </citation>
    <scope>NUCLEOTIDE SEQUENCE [LARGE SCALE GENOMIC DNA]</scope>
    <source>
        <strain evidence="4 5">DSM 44262</strain>
    </source>
</reference>
<dbReference type="RefSeq" id="WP_039794288.1">
    <property type="nucleotide sequence ID" value="NZ_KB913032.1"/>
</dbReference>
<comment type="caution">
    <text evidence="4">The sequence shown here is derived from an EMBL/GenBank/DDBJ whole genome shotgun (WGS) entry which is preliminary data.</text>
</comment>
<sequence>MRSVVVEEFGGPEVLKVRDQPDPAPGPGDVLVDIEFAGVNFMDTGSRVGYGLPKGLPFVPGVEGAGRIAAVGGGVTDLAVGDRVAWVYAYGSYSERMVIPADQVVPVPDDVPGDIAAAMMMQGLTAHHFVTEIAPLGKGQVALVHSAAGGVGRMVTQLLKLRGTRVIGLVSREDKVPVALAAGADDVLVSTGGAFVGRVKELTGGEGVHAVFDGGGAATFDSSIEVLRRAGTLVYYGPLIGDIPQVRMTDLPKSVKVSYAVFADHIHTPELLREHTRDLFRKFSEGKLKVEITKRYPLSEAARAHADIESRSTSGKLLLDPSAR</sequence>
<dbReference type="CDD" id="cd05286">
    <property type="entry name" value="QOR2"/>
    <property type="match status" value="1"/>
</dbReference>
<dbReference type="Pfam" id="PF00107">
    <property type="entry name" value="ADH_zinc_N"/>
    <property type="match status" value="1"/>
</dbReference>
<dbReference type="InterPro" id="IPR036291">
    <property type="entry name" value="NAD(P)-bd_dom_sf"/>
</dbReference>
<dbReference type="PANTHER" id="PTHR48106">
    <property type="entry name" value="QUINONE OXIDOREDUCTASE PIG3-RELATED"/>
    <property type="match status" value="1"/>
</dbReference>
<proteinExistence type="predicted"/>
<evidence type="ECO:0000256" key="1">
    <source>
        <dbReference type="ARBA" id="ARBA00022857"/>
    </source>
</evidence>
<dbReference type="GO" id="GO:0005829">
    <property type="term" value="C:cytosol"/>
    <property type="evidence" value="ECO:0007669"/>
    <property type="project" value="TreeGrafter"/>
</dbReference>
<dbReference type="Gene3D" id="3.90.180.10">
    <property type="entry name" value="Medium-chain alcohol dehydrogenases, catalytic domain"/>
    <property type="match status" value="1"/>
</dbReference>
<dbReference type="PROSITE" id="PS01162">
    <property type="entry name" value="QOR_ZETA_CRYSTAL"/>
    <property type="match status" value="1"/>
</dbReference>